<evidence type="ECO:0000313" key="3">
    <source>
        <dbReference type="Proteomes" id="UP000799324"/>
    </source>
</evidence>
<evidence type="ECO:0000313" key="2">
    <source>
        <dbReference type="EMBL" id="KAF2662622.1"/>
    </source>
</evidence>
<accession>A0A6A6TS34</accession>
<dbReference type="Proteomes" id="UP000799324">
    <property type="component" value="Unassembled WGS sequence"/>
</dbReference>
<reference evidence="2" key="1">
    <citation type="journal article" date="2020" name="Stud. Mycol.">
        <title>101 Dothideomycetes genomes: a test case for predicting lifestyles and emergence of pathogens.</title>
        <authorList>
            <person name="Haridas S."/>
            <person name="Albert R."/>
            <person name="Binder M."/>
            <person name="Bloem J."/>
            <person name="Labutti K."/>
            <person name="Salamov A."/>
            <person name="Andreopoulos B."/>
            <person name="Baker S."/>
            <person name="Barry K."/>
            <person name="Bills G."/>
            <person name="Bluhm B."/>
            <person name="Cannon C."/>
            <person name="Castanera R."/>
            <person name="Culley D."/>
            <person name="Daum C."/>
            <person name="Ezra D."/>
            <person name="Gonzalez J."/>
            <person name="Henrissat B."/>
            <person name="Kuo A."/>
            <person name="Liang C."/>
            <person name="Lipzen A."/>
            <person name="Lutzoni F."/>
            <person name="Magnuson J."/>
            <person name="Mondo S."/>
            <person name="Nolan M."/>
            <person name="Ohm R."/>
            <person name="Pangilinan J."/>
            <person name="Park H.-J."/>
            <person name="Ramirez L."/>
            <person name="Alfaro M."/>
            <person name="Sun H."/>
            <person name="Tritt A."/>
            <person name="Yoshinaga Y."/>
            <person name="Zwiers L.-H."/>
            <person name="Turgeon B."/>
            <person name="Goodwin S."/>
            <person name="Spatafora J."/>
            <person name="Crous P."/>
            <person name="Grigoriev I."/>
        </authorList>
    </citation>
    <scope>NUCLEOTIDE SEQUENCE</scope>
    <source>
        <strain evidence="2">CBS 122681</strain>
    </source>
</reference>
<dbReference type="OrthoDB" id="4126315at2759"/>
<sequence length="121" mass="14541">MSEEETRLYSLHVKLYIDPAKVDEFLDALQPAYDAVIAEPECKFFEVYTLPEEPGVFKFVEHWQATKQWLMDVQVNKPYYKPYYEKTFPMFVKEREFELFVRMPGSRFGYLDKDFFLPGPE</sequence>
<gene>
    <name evidence="2" type="ORF">K491DRAFT_184829</name>
</gene>
<dbReference type="Pfam" id="PF03992">
    <property type="entry name" value="ABM"/>
    <property type="match status" value="1"/>
</dbReference>
<keyword evidence="3" id="KW-1185">Reference proteome</keyword>
<dbReference type="SUPFAM" id="SSF54909">
    <property type="entry name" value="Dimeric alpha+beta barrel"/>
    <property type="match status" value="1"/>
</dbReference>
<feature type="domain" description="ABM" evidence="1">
    <location>
        <begin position="9"/>
        <end position="100"/>
    </location>
</feature>
<name>A0A6A6TS34_9PLEO</name>
<dbReference type="InterPro" id="IPR011008">
    <property type="entry name" value="Dimeric_a/b-barrel"/>
</dbReference>
<dbReference type="EMBL" id="MU004289">
    <property type="protein sequence ID" value="KAF2662622.1"/>
    <property type="molecule type" value="Genomic_DNA"/>
</dbReference>
<evidence type="ECO:0000259" key="1">
    <source>
        <dbReference type="PROSITE" id="PS51725"/>
    </source>
</evidence>
<dbReference type="InterPro" id="IPR007138">
    <property type="entry name" value="ABM_dom"/>
</dbReference>
<dbReference type="AlphaFoldDB" id="A0A6A6TS34"/>
<proteinExistence type="predicted"/>
<organism evidence="2 3">
    <name type="scientific">Lophiostoma macrostomum CBS 122681</name>
    <dbReference type="NCBI Taxonomy" id="1314788"/>
    <lineage>
        <taxon>Eukaryota</taxon>
        <taxon>Fungi</taxon>
        <taxon>Dikarya</taxon>
        <taxon>Ascomycota</taxon>
        <taxon>Pezizomycotina</taxon>
        <taxon>Dothideomycetes</taxon>
        <taxon>Pleosporomycetidae</taxon>
        <taxon>Pleosporales</taxon>
        <taxon>Lophiostomataceae</taxon>
        <taxon>Lophiostoma</taxon>
    </lineage>
</organism>
<protein>
    <recommendedName>
        <fullName evidence="1">ABM domain-containing protein</fullName>
    </recommendedName>
</protein>
<dbReference type="Gene3D" id="3.30.70.100">
    <property type="match status" value="1"/>
</dbReference>
<dbReference type="PROSITE" id="PS51725">
    <property type="entry name" value="ABM"/>
    <property type="match status" value="1"/>
</dbReference>